<feature type="domain" description="Calcineurin-like phosphoesterase" evidence="3">
    <location>
        <begin position="8"/>
        <end position="83"/>
    </location>
</feature>
<organism evidence="4 5">
    <name type="scientific">Aquirufa beregesia</name>
    <dbReference type="NCBI Taxonomy" id="2516556"/>
    <lineage>
        <taxon>Bacteria</taxon>
        <taxon>Pseudomonadati</taxon>
        <taxon>Bacteroidota</taxon>
        <taxon>Cytophagia</taxon>
        <taxon>Cytophagales</taxon>
        <taxon>Flectobacillaceae</taxon>
        <taxon>Aquirufa</taxon>
    </lineage>
</organism>
<dbReference type="Pfam" id="PF00149">
    <property type="entry name" value="Metallophos"/>
    <property type="match status" value="1"/>
</dbReference>
<dbReference type="PANTHER" id="PTHR10161:SF14">
    <property type="entry name" value="TARTRATE-RESISTANT ACID PHOSPHATASE TYPE 5"/>
    <property type="match status" value="1"/>
</dbReference>
<dbReference type="InterPro" id="IPR004843">
    <property type="entry name" value="Calcineurin-like_PHP"/>
</dbReference>
<dbReference type="RefSeq" id="WP_166227722.1">
    <property type="nucleotide sequence ID" value="NZ_CBCSIJ010000015.1"/>
</dbReference>
<dbReference type="Gene3D" id="3.60.21.10">
    <property type="match status" value="1"/>
</dbReference>
<gene>
    <name evidence="4" type="ORF">EWU23_00415</name>
</gene>
<name>A0ABX0EUA9_9BACT</name>
<evidence type="ECO:0000256" key="2">
    <source>
        <dbReference type="ARBA" id="ARBA00022801"/>
    </source>
</evidence>
<evidence type="ECO:0000313" key="5">
    <source>
        <dbReference type="Proteomes" id="UP001318301"/>
    </source>
</evidence>
<evidence type="ECO:0000313" key="4">
    <source>
        <dbReference type="EMBL" id="NGZ42933.1"/>
    </source>
</evidence>
<protein>
    <recommendedName>
        <fullName evidence="3">Calcineurin-like phosphoesterase domain-containing protein</fullName>
    </recommendedName>
</protein>
<dbReference type="InterPro" id="IPR051558">
    <property type="entry name" value="Metallophosphoesterase_PAP"/>
</dbReference>
<comment type="caution">
    <text evidence="4">The sequence shown here is derived from an EMBL/GenBank/DDBJ whole genome shotgun (WGS) entry which is preliminary data.</text>
</comment>
<dbReference type="PANTHER" id="PTHR10161">
    <property type="entry name" value="TARTRATE-RESISTANT ACID PHOSPHATASE TYPE 5"/>
    <property type="match status" value="1"/>
</dbReference>
<dbReference type="SUPFAM" id="SSF56300">
    <property type="entry name" value="Metallo-dependent phosphatases"/>
    <property type="match status" value="1"/>
</dbReference>
<accession>A0ABX0EUA9</accession>
<dbReference type="Proteomes" id="UP001318301">
    <property type="component" value="Unassembled WGS sequence"/>
</dbReference>
<dbReference type="InterPro" id="IPR029052">
    <property type="entry name" value="Metallo-depent_PP-like"/>
</dbReference>
<dbReference type="EMBL" id="SEWW01000001">
    <property type="protein sequence ID" value="NGZ42933.1"/>
    <property type="molecule type" value="Genomic_DNA"/>
</dbReference>
<evidence type="ECO:0000259" key="3">
    <source>
        <dbReference type="Pfam" id="PF00149"/>
    </source>
</evidence>
<keyword evidence="5" id="KW-1185">Reference proteome</keyword>
<sequence length="103" mass="11820">MAITGTEAEIDFIITTGDNMYPKGVASALDPAWRSSYEDIYLGHSLHVNWYPVLGNHDYAGNPQAEIDYSQISRRRNMPTRYYSKTYKLSDGSRECRFLFGRT</sequence>
<keyword evidence="2" id="KW-0378">Hydrolase</keyword>
<keyword evidence="1" id="KW-0732">Signal</keyword>
<proteinExistence type="predicted"/>
<reference evidence="4 5" key="1">
    <citation type="submission" date="2019-02" db="EMBL/GenBank/DDBJ databases">
        <title>Genome of a new Bacteroidetes strain.</title>
        <authorList>
            <person name="Pitt A."/>
        </authorList>
    </citation>
    <scope>NUCLEOTIDE SEQUENCE [LARGE SCALE GENOMIC DNA]</scope>
    <source>
        <strain evidence="4 5">50C-KIRBA</strain>
    </source>
</reference>
<evidence type="ECO:0000256" key="1">
    <source>
        <dbReference type="ARBA" id="ARBA00022729"/>
    </source>
</evidence>